<evidence type="ECO:0000313" key="2">
    <source>
        <dbReference type="Proteomes" id="UP000827092"/>
    </source>
</evidence>
<dbReference type="Proteomes" id="UP000827092">
    <property type="component" value="Unassembled WGS sequence"/>
</dbReference>
<protein>
    <submittedName>
        <fullName evidence="1">Uncharacterized protein</fullName>
    </submittedName>
</protein>
<name>A0AAV6UFM7_9ARAC</name>
<keyword evidence="2" id="KW-1185">Reference proteome</keyword>
<sequence length="74" mass="8342">MSSSRCNGEVLISFIGHSLKCKEQCLGYAKRDITAGHTLPAGPRLASPARHGKIKEWFFYNRRMGFVCRRRGGE</sequence>
<gene>
    <name evidence="1" type="ORF">JTE90_007305</name>
</gene>
<organism evidence="1 2">
    <name type="scientific">Oedothorax gibbosus</name>
    <dbReference type="NCBI Taxonomy" id="931172"/>
    <lineage>
        <taxon>Eukaryota</taxon>
        <taxon>Metazoa</taxon>
        <taxon>Ecdysozoa</taxon>
        <taxon>Arthropoda</taxon>
        <taxon>Chelicerata</taxon>
        <taxon>Arachnida</taxon>
        <taxon>Araneae</taxon>
        <taxon>Araneomorphae</taxon>
        <taxon>Entelegynae</taxon>
        <taxon>Araneoidea</taxon>
        <taxon>Linyphiidae</taxon>
        <taxon>Erigoninae</taxon>
        <taxon>Oedothorax</taxon>
    </lineage>
</organism>
<accession>A0AAV6UFM7</accession>
<dbReference type="AlphaFoldDB" id="A0AAV6UFM7"/>
<dbReference type="EMBL" id="JAFNEN010000459">
    <property type="protein sequence ID" value="KAG8182568.1"/>
    <property type="molecule type" value="Genomic_DNA"/>
</dbReference>
<proteinExistence type="predicted"/>
<reference evidence="1 2" key="1">
    <citation type="journal article" date="2022" name="Nat. Ecol. Evol.">
        <title>A masculinizing supergene underlies an exaggerated male reproductive morph in a spider.</title>
        <authorList>
            <person name="Hendrickx F."/>
            <person name="De Corte Z."/>
            <person name="Sonet G."/>
            <person name="Van Belleghem S.M."/>
            <person name="Kostlbacher S."/>
            <person name="Vangestel C."/>
        </authorList>
    </citation>
    <scope>NUCLEOTIDE SEQUENCE [LARGE SCALE GENOMIC DNA]</scope>
    <source>
        <strain evidence="1">W744_W776</strain>
    </source>
</reference>
<evidence type="ECO:0000313" key="1">
    <source>
        <dbReference type="EMBL" id="KAG8182568.1"/>
    </source>
</evidence>
<comment type="caution">
    <text evidence="1">The sequence shown here is derived from an EMBL/GenBank/DDBJ whole genome shotgun (WGS) entry which is preliminary data.</text>
</comment>